<feature type="compositionally biased region" description="Low complexity" evidence="1">
    <location>
        <begin position="284"/>
        <end position="294"/>
    </location>
</feature>
<feature type="region of interest" description="Disordered" evidence="1">
    <location>
        <begin position="266"/>
        <end position="317"/>
    </location>
</feature>
<sequence>LETSGKKNVISSIEIDDSDDDDNKPLGLSITIDDSDDDVELVSETKGNRCLKTKDGSTIEVVHMESTGVQKRPRVERDIQVMPEVVELNIQMEGPPKKPKAVESPAVHQSSSSAAFSAPSTSFASQDRFVLVDPATLRPDELPPGTVLLRSVQPVVNMPQPQQPVPANVPVQQLGTPCSADAEHSDLCKHRPRCSYYLRSQHLLKKHLKKTSRSFKYNSAGRGRGGRYNFDRLNVQVAITPLQIRISDDGYYEEILVSQRTWGVQSLKRKGSPLPSRPMKKLKLTQTSSSLVKSSAKKPSKKQKQDTSVLKHTTLIGSHSNPISNKYYSSSKSFLSPLKETKRRQQKKKSANFSEDTKSNKVNEKCVNVPKHNSTLSTSKVCKKRKPKKFILQEWKYKKIDSYLMKCYGKPSVPSQLSSHETDAIIGKCNENPETVPTKKLMQVINEESDMSHHKDFTDEMSYITNDSPNNISDVLEVKSCEDTSTLTVEENNPIFDSIVDN</sequence>
<feature type="compositionally biased region" description="Basic and acidic residues" evidence="1">
    <location>
        <begin position="355"/>
        <end position="364"/>
    </location>
</feature>
<feature type="non-terminal residue" evidence="2">
    <location>
        <position position="1"/>
    </location>
</feature>
<organism evidence="2">
    <name type="scientific">Homalodisca liturata</name>
    <dbReference type="NCBI Taxonomy" id="320908"/>
    <lineage>
        <taxon>Eukaryota</taxon>
        <taxon>Metazoa</taxon>
        <taxon>Ecdysozoa</taxon>
        <taxon>Arthropoda</taxon>
        <taxon>Hexapoda</taxon>
        <taxon>Insecta</taxon>
        <taxon>Pterygota</taxon>
        <taxon>Neoptera</taxon>
        <taxon>Paraneoptera</taxon>
        <taxon>Hemiptera</taxon>
        <taxon>Auchenorrhyncha</taxon>
        <taxon>Membracoidea</taxon>
        <taxon>Cicadellidae</taxon>
        <taxon>Cicadellinae</taxon>
        <taxon>Proconiini</taxon>
        <taxon>Homalodisca</taxon>
    </lineage>
</organism>
<feature type="region of interest" description="Disordered" evidence="1">
    <location>
        <begin position="93"/>
        <end position="119"/>
    </location>
</feature>
<reference evidence="2" key="1">
    <citation type="submission" date="2015-11" db="EMBL/GenBank/DDBJ databases">
        <title>De novo transcriptome assembly of four potential Pierce s Disease insect vectors from Arizona vineyards.</title>
        <authorList>
            <person name="Tassone E.E."/>
        </authorList>
    </citation>
    <scope>NUCLEOTIDE SEQUENCE</scope>
</reference>
<evidence type="ECO:0000256" key="1">
    <source>
        <dbReference type="SAM" id="MobiDB-lite"/>
    </source>
</evidence>
<feature type="compositionally biased region" description="Basic residues" evidence="1">
    <location>
        <begin position="341"/>
        <end position="350"/>
    </location>
</feature>
<protein>
    <submittedName>
        <fullName evidence="2">Uncharacterized protein</fullName>
    </submittedName>
</protein>
<accession>A0A1B6JRA0</accession>
<feature type="region of interest" description="Disordered" evidence="1">
    <location>
        <begin position="335"/>
        <end position="366"/>
    </location>
</feature>
<feature type="region of interest" description="Disordered" evidence="1">
    <location>
        <begin position="1"/>
        <end position="31"/>
    </location>
</feature>
<evidence type="ECO:0000313" key="2">
    <source>
        <dbReference type="EMBL" id="JAT01769.1"/>
    </source>
</evidence>
<dbReference type="AlphaFoldDB" id="A0A1B6JRA0"/>
<gene>
    <name evidence="2" type="ORF">g.43383</name>
</gene>
<proteinExistence type="predicted"/>
<feature type="compositionally biased region" description="Low complexity" evidence="1">
    <location>
        <begin position="110"/>
        <end position="119"/>
    </location>
</feature>
<name>A0A1B6JRA0_9HEMI</name>
<feature type="non-terminal residue" evidence="2">
    <location>
        <position position="502"/>
    </location>
</feature>
<dbReference type="EMBL" id="GECU01005938">
    <property type="protein sequence ID" value="JAT01769.1"/>
    <property type="molecule type" value="Transcribed_RNA"/>
</dbReference>